<dbReference type="Proteomes" id="UP000663844">
    <property type="component" value="Unassembled WGS sequence"/>
</dbReference>
<keyword evidence="1" id="KW-0175">Coiled coil</keyword>
<feature type="compositionally biased region" description="Polar residues" evidence="2">
    <location>
        <begin position="74"/>
        <end position="92"/>
    </location>
</feature>
<accession>A0A820NHG0</accession>
<evidence type="ECO:0000313" key="4">
    <source>
        <dbReference type="Proteomes" id="UP000663844"/>
    </source>
</evidence>
<evidence type="ECO:0000256" key="2">
    <source>
        <dbReference type="SAM" id="MobiDB-lite"/>
    </source>
</evidence>
<gene>
    <name evidence="3" type="ORF">OXD698_LOCUS50777</name>
</gene>
<feature type="coiled-coil region" evidence="1">
    <location>
        <begin position="22"/>
        <end position="49"/>
    </location>
</feature>
<dbReference type="EMBL" id="CAJOAZ010024921">
    <property type="protein sequence ID" value="CAF4388713.1"/>
    <property type="molecule type" value="Genomic_DNA"/>
</dbReference>
<proteinExistence type="predicted"/>
<name>A0A820NHG0_9BILA</name>
<dbReference type="AlphaFoldDB" id="A0A820NHG0"/>
<reference evidence="3" key="1">
    <citation type="submission" date="2021-02" db="EMBL/GenBank/DDBJ databases">
        <authorList>
            <person name="Nowell W R."/>
        </authorList>
    </citation>
    <scope>NUCLEOTIDE SEQUENCE</scope>
</reference>
<protein>
    <submittedName>
        <fullName evidence="3">Uncharacterized protein</fullName>
    </submittedName>
</protein>
<feature type="compositionally biased region" description="Polar residues" evidence="2">
    <location>
        <begin position="100"/>
        <end position="121"/>
    </location>
</feature>
<feature type="region of interest" description="Disordered" evidence="2">
    <location>
        <begin position="74"/>
        <end position="121"/>
    </location>
</feature>
<evidence type="ECO:0000256" key="1">
    <source>
        <dbReference type="SAM" id="Coils"/>
    </source>
</evidence>
<organism evidence="3 4">
    <name type="scientific">Adineta steineri</name>
    <dbReference type="NCBI Taxonomy" id="433720"/>
    <lineage>
        <taxon>Eukaryota</taxon>
        <taxon>Metazoa</taxon>
        <taxon>Spiralia</taxon>
        <taxon>Gnathifera</taxon>
        <taxon>Rotifera</taxon>
        <taxon>Eurotatoria</taxon>
        <taxon>Bdelloidea</taxon>
        <taxon>Adinetida</taxon>
        <taxon>Adinetidae</taxon>
        <taxon>Adineta</taxon>
    </lineage>
</organism>
<evidence type="ECO:0000313" key="3">
    <source>
        <dbReference type="EMBL" id="CAF4388713.1"/>
    </source>
</evidence>
<sequence length="121" mass="13882">MKEYNFLNLKNIYSPITFFKFKIVAERERQSLTVELARQAEENKRLRKSLLAQSAKFIALRQSIHSTYLSTSNDHHFTSQSTIPSLPNSSRVSKSKSARHSSNNRASDRTNTFSHASSDLF</sequence>
<comment type="caution">
    <text evidence="3">The sequence shown here is derived from an EMBL/GenBank/DDBJ whole genome shotgun (WGS) entry which is preliminary data.</text>
</comment>